<dbReference type="GO" id="GO:0006631">
    <property type="term" value="P:fatty acid metabolic process"/>
    <property type="evidence" value="ECO:0007669"/>
    <property type="project" value="TreeGrafter"/>
</dbReference>
<name>A0A9Q3PJ55_9BASI</name>
<keyword evidence="4" id="KW-1185">Reference proteome</keyword>
<keyword evidence="1" id="KW-0521">NADP</keyword>
<evidence type="ECO:0000313" key="4">
    <source>
        <dbReference type="Proteomes" id="UP000765509"/>
    </source>
</evidence>
<evidence type="ECO:0008006" key="5">
    <source>
        <dbReference type="Google" id="ProtNLM"/>
    </source>
</evidence>
<dbReference type="OrthoDB" id="7482721at2759"/>
<dbReference type="SUPFAM" id="SSF51735">
    <property type="entry name" value="NAD(P)-binding Rossmann-fold domains"/>
    <property type="match status" value="1"/>
</dbReference>
<evidence type="ECO:0000256" key="2">
    <source>
        <dbReference type="ARBA" id="ARBA00023002"/>
    </source>
</evidence>
<dbReference type="PANTHER" id="PTHR43981">
    <property type="entry name" value="ENOYL-[ACYL-CARRIER-PROTEIN] REDUCTASE, MITOCHONDRIAL"/>
    <property type="match status" value="1"/>
</dbReference>
<dbReference type="GO" id="GO:0005739">
    <property type="term" value="C:mitochondrion"/>
    <property type="evidence" value="ECO:0007669"/>
    <property type="project" value="TreeGrafter"/>
</dbReference>
<dbReference type="Gene3D" id="3.90.180.10">
    <property type="entry name" value="Medium-chain alcohol dehydrogenases, catalytic domain"/>
    <property type="match status" value="1"/>
</dbReference>
<dbReference type="EMBL" id="AVOT02074495">
    <property type="protein sequence ID" value="MBW0563629.1"/>
    <property type="molecule type" value="Genomic_DNA"/>
</dbReference>
<dbReference type="PANTHER" id="PTHR43981:SF2">
    <property type="entry name" value="ENOYL-[ACYL-CARRIER-PROTEIN] REDUCTASE, MITOCHONDRIAL"/>
    <property type="match status" value="1"/>
</dbReference>
<organism evidence="3 4">
    <name type="scientific">Austropuccinia psidii MF-1</name>
    <dbReference type="NCBI Taxonomy" id="1389203"/>
    <lineage>
        <taxon>Eukaryota</taxon>
        <taxon>Fungi</taxon>
        <taxon>Dikarya</taxon>
        <taxon>Basidiomycota</taxon>
        <taxon>Pucciniomycotina</taxon>
        <taxon>Pucciniomycetes</taxon>
        <taxon>Pucciniales</taxon>
        <taxon>Sphaerophragmiaceae</taxon>
        <taxon>Austropuccinia</taxon>
    </lineage>
</organism>
<protein>
    <recommendedName>
        <fullName evidence="5">Alcohol dehydrogenase-like C-terminal domain-containing protein</fullName>
    </recommendedName>
</protein>
<gene>
    <name evidence="3" type="ORF">O181_103344</name>
</gene>
<dbReference type="CDD" id="cd08290">
    <property type="entry name" value="ETR"/>
    <property type="match status" value="1"/>
</dbReference>
<dbReference type="InterPro" id="IPR036291">
    <property type="entry name" value="NAD(P)-bd_dom_sf"/>
</dbReference>
<accession>A0A9Q3PJ55</accession>
<comment type="caution">
    <text evidence="3">The sequence shown here is derived from an EMBL/GenBank/DDBJ whole genome shotgun (WGS) entry which is preliminary data.</text>
</comment>
<evidence type="ECO:0000313" key="3">
    <source>
        <dbReference type="EMBL" id="MBW0563629.1"/>
    </source>
</evidence>
<proteinExistence type="predicted"/>
<dbReference type="GO" id="GO:0016491">
    <property type="term" value="F:oxidoreductase activity"/>
    <property type="evidence" value="ECO:0007669"/>
    <property type="project" value="UniProtKB-KW"/>
</dbReference>
<sequence>MAKPQLGTWQSYTTLNVDDVIKLPKSKNLTEAQAATMSVNMSTAYRLIKDYYPPFTSNSSSINNNRNHQWIIQNAANSSVGQYVLQLCKAWNIGCIGVIRSRPNLDELKAYLTKLGAPDKTVILTYDELADRSKLAKLNITLGLNCVSGPETTPMMKSMVNGSRLITYGGMSMKPLVVPTSLILFRDIKLEGFMLTKWRMEAPLEDQRKMFGELVDLIDRGQLSNQEHFKIVKVDPIQGEFKVREAIQESMSGGSGKKILFKFT</sequence>
<evidence type="ECO:0000256" key="1">
    <source>
        <dbReference type="ARBA" id="ARBA00022857"/>
    </source>
</evidence>
<reference evidence="3" key="1">
    <citation type="submission" date="2021-03" db="EMBL/GenBank/DDBJ databases">
        <title>Draft genome sequence of rust myrtle Austropuccinia psidii MF-1, a brazilian biotype.</title>
        <authorList>
            <person name="Quecine M.C."/>
            <person name="Pachon D.M.R."/>
            <person name="Bonatelli M.L."/>
            <person name="Correr F.H."/>
            <person name="Franceschini L.M."/>
            <person name="Leite T.F."/>
            <person name="Margarido G.R.A."/>
            <person name="Almeida C.A."/>
            <person name="Ferrarezi J.A."/>
            <person name="Labate C.A."/>
        </authorList>
    </citation>
    <scope>NUCLEOTIDE SEQUENCE</scope>
    <source>
        <strain evidence="3">MF-1</strain>
    </source>
</reference>
<keyword evidence="2" id="KW-0560">Oxidoreductase</keyword>
<dbReference type="InterPro" id="IPR051034">
    <property type="entry name" value="Mito_Enoyl-ACP_Reductase"/>
</dbReference>
<dbReference type="AlphaFoldDB" id="A0A9Q3PJ55"/>
<dbReference type="Proteomes" id="UP000765509">
    <property type="component" value="Unassembled WGS sequence"/>
</dbReference>
<dbReference type="Gene3D" id="3.40.50.720">
    <property type="entry name" value="NAD(P)-binding Rossmann-like Domain"/>
    <property type="match status" value="1"/>
</dbReference>